<dbReference type="AlphaFoldDB" id="A0A0F9U214"/>
<dbReference type="PANTHER" id="PTHR38030">
    <property type="entry name" value="PROTOPORPHYRINOGEN IX DEHYDROGENASE [MENAQUINONE]"/>
    <property type="match status" value="1"/>
</dbReference>
<proteinExistence type="predicted"/>
<comment type="caution">
    <text evidence="2">The sequence shown here is derived from an EMBL/GenBank/DDBJ whole genome shotgun (WGS) entry which is preliminary data.</text>
</comment>
<gene>
    <name evidence="2" type="ORF">LCGC14_0582980</name>
</gene>
<reference evidence="2" key="1">
    <citation type="journal article" date="2015" name="Nature">
        <title>Complex archaea that bridge the gap between prokaryotes and eukaryotes.</title>
        <authorList>
            <person name="Spang A."/>
            <person name="Saw J.H."/>
            <person name="Jorgensen S.L."/>
            <person name="Zaremba-Niedzwiedzka K."/>
            <person name="Martijn J."/>
            <person name="Lind A.E."/>
            <person name="van Eijk R."/>
            <person name="Schleper C."/>
            <person name="Guy L."/>
            <person name="Ettema T.J."/>
        </authorList>
    </citation>
    <scope>NUCLEOTIDE SEQUENCE</scope>
</reference>
<dbReference type="PROSITE" id="PS00201">
    <property type="entry name" value="FLAVODOXIN"/>
    <property type="match status" value="1"/>
</dbReference>
<dbReference type="PANTHER" id="PTHR38030:SF2">
    <property type="entry name" value="PROTOPORPHYRINOGEN IX DEHYDROGENASE [QUINONE]"/>
    <property type="match status" value="1"/>
</dbReference>
<evidence type="ECO:0000313" key="2">
    <source>
        <dbReference type="EMBL" id="KKN55361.1"/>
    </source>
</evidence>
<dbReference type="InterPro" id="IPR001226">
    <property type="entry name" value="Flavodoxin_CS"/>
</dbReference>
<dbReference type="GO" id="GO:0009055">
    <property type="term" value="F:electron transfer activity"/>
    <property type="evidence" value="ECO:0007669"/>
    <property type="project" value="InterPro"/>
</dbReference>
<dbReference type="GO" id="GO:0070819">
    <property type="term" value="F:menaquinone-dependent protoporphyrinogen oxidase activity"/>
    <property type="evidence" value="ECO:0007669"/>
    <property type="project" value="TreeGrafter"/>
</dbReference>
<dbReference type="EMBL" id="LAZR01000888">
    <property type="protein sequence ID" value="KKN55361.1"/>
    <property type="molecule type" value="Genomic_DNA"/>
</dbReference>
<feature type="domain" description="Flavodoxin-like" evidence="1">
    <location>
        <begin position="3"/>
        <end position="150"/>
    </location>
</feature>
<dbReference type="Pfam" id="PF12724">
    <property type="entry name" value="Flavodoxin_5"/>
    <property type="match status" value="1"/>
</dbReference>
<dbReference type="GO" id="GO:0006783">
    <property type="term" value="P:heme biosynthetic process"/>
    <property type="evidence" value="ECO:0007669"/>
    <property type="project" value="TreeGrafter"/>
</dbReference>
<dbReference type="PROSITE" id="PS50902">
    <property type="entry name" value="FLAVODOXIN_LIKE"/>
    <property type="match status" value="1"/>
</dbReference>
<dbReference type="InterPro" id="IPR008254">
    <property type="entry name" value="Flavodoxin/NO_synth"/>
</dbReference>
<dbReference type="InterPro" id="IPR052200">
    <property type="entry name" value="Protoporphyrinogen_IX_DH"/>
</dbReference>
<evidence type="ECO:0000259" key="1">
    <source>
        <dbReference type="PROSITE" id="PS50902"/>
    </source>
</evidence>
<organism evidence="2">
    <name type="scientific">marine sediment metagenome</name>
    <dbReference type="NCBI Taxonomy" id="412755"/>
    <lineage>
        <taxon>unclassified sequences</taxon>
        <taxon>metagenomes</taxon>
        <taxon>ecological metagenomes</taxon>
    </lineage>
</organism>
<dbReference type="InterPro" id="IPR029039">
    <property type="entry name" value="Flavoprotein-like_sf"/>
</dbReference>
<protein>
    <recommendedName>
        <fullName evidence="1">Flavodoxin-like domain-containing protein</fullName>
    </recommendedName>
</protein>
<dbReference type="GO" id="GO:0010181">
    <property type="term" value="F:FMN binding"/>
    <property type="evidence" value="ECO:0007669"/>
    <property type="project" value="InterPro"/>
</dbReference>
<dbReference type="SUPFAM" id="SSF52218">
    <property type="entry name" value="Flavoproteins"/>
    <property type="match status" value="1"/>
</dbReference>
<accession>A0A0F9U214</accession>
<dbReference type="InterPro" id="IPR026816">
    <property type="entry name" value="Flavodoxin_dom"/>
</dbReference>
<name>A0A0F9U214_9ZZZZ</name>
<dbReference type="Gene3D" id="3.40.50.360">
    <property type="match status" value="1"/>
</dbReference>
<sequence>MKVLIVYESKYGNTKKVAETIGEGITEEGNETDVLHVKAVERETVKDYDVILIGSPTYVGSHSRSIKKFIKSLKNLSLKGKSFAVFDTQMGGTEGGFLRNTIKKMEDQIKKTIPSLKKISSGLAIEVKGIKGPLGEGELPKCKKFGRDLMKKL</sequence>